<organism evidence="2 3">
    <name type="scientific">Aspergillus pseudocaelatus</name>
    <dbReference type="NCBI Taxonomy" id="1825620"/>
    <lineage>
        <taxon>Eukaryota</taxon>
        <taxon>Fungi</taxon>
        <taxon>Dikarya</taxon>
        <taxon>Ascomycota</taxon>
        <taxon>Pezizomycotina</taxon>
        <taxon>Eurotiomycetes</taxon>
        <taxon>Eurotiomycetidae</taxon>
        <taxon>Eurotiales</taxon>
        <taxon>Aspergillaceae</taxon>
        <taxon>Aspergillus</taxon>
        <taxon>Aspergillus subgen. Circumdati</taxon>
    </lineage>
</organism>
<keyword evidence="1" id="KW-1133">Transmembrane helix</keyword>
<reference evidence="2 3" key="1">
    <citation type="submission" date="2019-04" db="EMBL/GenBank/DDBJ databases">
        <authorList>
            <consortium name="DOE Joint Genome Institute"/>
            <person name="Mondo S."/>
            <person name="Kjaerbolling I."/>
            <person name="Vesth T."/>
            <person name="Frisvad J.C."/>
            <person name="Nybo J.L."/>
            <person name="Theobald S."/>
            <person name="Kildgaard S."/>
            <person name="Isbrandt T."/>
            <person name="Kuo A."/>
            <person name="Sato A."/>
            <person name="Lyhne E.K."/>
            <person name="Kogle M.E."/>
            <person name="Wiebenga A."/>
            <person name="Kun R.S."/>
            <person name="Lubbers R.J."/>
            <person name="Makela M.R."/>
            <person name="Barry K."/>
            <person name="Chovatia M."/>
            <person name="Clum A."/>
            <person name="Daum C."/>
            <person name="Haridas S."/>
            <person name="He G."/>
            <person name="LaButti K."/>
            <person name="Lipzen A."/>
            <person name="Riley R."/>
            <person name="Salamov A."/>
            <person name="Simmons B.A."/>
            <person name="Magnuson J.K."/>
            <person name="Henrissat B."/>
            <person name="Mortensen U.H."/>
            <person name="Larsen T.O."/>
            <person name="Devries R.P."/>
            <person name="Grigoriev I.V."/>
            <person name="Machida M."/>
            <person name="Baker S.E."/>
            <person name="Andersen M.R."/>
            <person name="Cantor M.N."/>
            <person name="Hua S.X."/>
        </authorList>
    </citation>
    <scope>NUCLEOTIDE SEQUENCE [LARGE SCALE GENOMIC DNA]</scope>
    <source>
        <strain evidence="2 3">CBS 117616</strain>
    </source>
</reference>
<keyword evidence="3" id="KW-1185">Reference proteome</keyword>
<name>A0ABQ6W921_9EURO</name>
<accession>A0ABQ6W921</accession>
<evidence type="ECO:0000256" key="1">
    <source>
        <dbReference type="SAM" id="Phobius"/>
    </source>
</evidence>
<dbReference type="Proteomes" id="UP000325395">
    <property type="component" value="Unassembled WGS sequence"/>
</dbReference>
<protein>
    <submittedName>
        <fullName evidence="2">Uncharacterized protein</fullName>
    </submittedName>
</protein>
<dbReference type="EMBL" id="ML735815">
    <property type="protein sequence ID" value="KAE8413103.1"/>
    <property type="molecule type" value="Genomic_DNA"/>
</dbReference>
<proteinExistence type="predicted"/>
<evidence type="ECO:0000313" key="3">
    <source>
        <dbReference type="Proteomes" id="UP000325395"/>
    </source>
</evidence>
<keyword evidence="1" id="KW-0472">Membrane</keyword>
<sequence>MLMGETFFFSNGFSNGRSTIKTSLAGSILGLFKIISILYPQLIIRQQRRGAGTQARGCG</sequence>
<keyword evidence="1" id="KW-0812">Transmembrane</keyword>
<evidence type="ECO:0000313" key="2">
    <source>
        <dbReference type="EMBL" id="KAE8413103.1"/>
    </source>
</evidence>
<feature type="transmembrane region" description="Helical" evidence="1">
    <location>
        <begin position="20"/>
        <end position="39"/>
    </location>
</feature>
<gene>
    <name evidence="2" type="ORF">BDV36DRAFT_269564</name>
</gene>